<organism evidence="1 2">
    <name type="scientific">Dreissena polymorpha</name>
    <name type="common">Zebra mussel</name>
    <name type="synonym">Mytilus polymorpha</name>
    <dbReference type="NCBI Taxonomy" id="45954"/>
    <lineage>
        <taxon>Eukaryota</taxon>
        <taxon>Metazoa</taxon>
        <taxon>Spiralia</taxon>
        <taxon>Lophotrochozoa</taxon>
        <taxon>Mollusca</taxon>
        <taxon>Bivalvia</taxon>
        <taxon>Autobranchia</taxon>
        <taxon>Heteroconchia</taxon>
        <taxon>Euheterodonta</taxon>
        <taxon>Imparidentia</taxon>
        <taxon>Neoheterodontei</taxon>
        <taxon>Myida</taxon>
        <taxon>Dreissenoidea</taxon>
        <taxon>Dreissenidae</taxon>
        <taxon>Dreissena</taxon>
    </lineage>
</organism>
<keyword evidence="2" id="KW-1185">Reference proteome</keyword>
<evidence type="ECO:0000313" key="2">
    <source>
        <dbReference type="Proteomes" id="UP000828390"/>
    </source>
</evidence>
<gene>
    <name evidence="1" type="ORF">DPMN_046541</name>
</gene>
<sequence length="74" mass="8141">MQEKTNMVADKSARLCLATNKGKSKVFRTNASNNTTITVQNAAQEELDSVIYLDSILDNHLETGADVRTRISKA</sequence>
<reference evidence="1" key="1">
    <citation type="journal article" date="2019" name="bioRxiv">
        <title>The Genome of the Zebra Mussel, Dreissena polymorpha: A Resource for Invasive Species Research.</title>
        <authorList>
            <person name="McCartney M.A."/>
            <person name="Auch B."/>
            <person name="Kono T."/>
            <person name="Mallez S."/>
            <person name="Zhang Y."/>
            <person name="Obille A."/>
            <person name="Becker A."/>
            <person name="Abrahante J.E."/>
            <person name="Garbe J."/>
            <person name="Badalamenti J.P."/>
            <person name="Herman A."/>
            <person name="Mangelson H."/>
            <person name="Liachko I."/>
            <person name="Sullivan S."/>
            <person name="Sone E.D."/>
            <person name="Koren S."/>
            <person name="Silverstein K.A.T."/>
            <person name="Beckman K.B."/>
            <person name="Gohl D.M."/>
        </authorList>
    </citation>
    <scope>NUCLEOTIDE SEQUENCE</scope>
    <source>
        <strain evidence="1">Duluth1</strain>
        <tissue evidence="1">Whole animal</tissue>
    </source>
</reference>
<comment type="caution">
    <text evidence="1">The sequence shown here is derived from an EMBL/GenBank/DDBJ whole genome shotgun (WGS) entry which is preliminary data.</text>
</comment>
<dbReference type="Proteomes" id="UP000828390">
    <property type="component" value="Unassembled WGS sequence"/>
</dbReference>
<evidence type="ECO:0000313" key="1">
    <source>
        <dbReference type="EMBL" id="KAH3739851.1"/>
    </source>
</evidence>
<accession>A0A9D4D8L5</accession>
<name>A0A9D4D8L5_DREPO</name>
<dbReference type="EMBL" id="JAIWYP010000011">
    <property type="protein sequence ID" value="KAH3739851.1"/>
    <property type="molecule type" value="Genomic_DNA"/>
</dbReference>
<proteinExistence type="predicted"/>
<dbReference type="AlphaFoldDB" id="A0A9D4D8L5"/>
<reference evidence="1" key="2">
    <citation type="submission" date="2020-11" db="EMBL/GenBank/DDBJ databases">
        <authorList>
            <person name="McCartney M.A."/>
            <person name="Auch B."/>
            <person name="Kono T."/>
            <person name="Mallez S."/>
            <person name="Becker A."/>
            <person name="Gohl D.M."/>
            <person name="Silverstein K.A.T."/>
            <person name="Koren S."/>
            <person name="Bechman K.B."/>
            <person name="Herman A."/>
            <person name="Abrahante J.E."/>
            <person name="Garbe J."/>
        </authorList>
    </citation>
    <scope>NUCLEOTIDE SEQUENCE</scope>
    <source>
        <strain evidence="1">Duluth1</strain>
        <tissue evidence="1">Whole animal</tissue>
    </source>
</reference>
<protein>
    <submittedName>
        <fullName evidence="1">Uncharacterized protein</fullName>
    </submittedName>
</protein>